<dbReference type="InterPro" id="IPR009057">
    <property type="entry name" value="Homeodomain-like_sf"/>
</dbReference>
<feature type="region of interest" description="Disordered" evidence="1">
    <location>
        <begin position="148"/>
        <end position="173"/>
    </location>
</feature>
<protein>
    <recommendedName>
        <fullName evidence="2">Winged helix-turn helix domain-containing protein</fullName>
    </recommendedName>
</protein>
<feature type="domain" description="Winged helix-turn helix" evidence="2">
    <location>
        <begin position="102"/>
        <end position="148"/>
    </location>
</feature>
<sequence length="173" mass="19507">MGRPSRQIMISAEDAAQLQALELGAGVHPKVRLRASLLRLHREGWTASRLAIHFARTEQSIHNALTRFEQHGVQGIADALRSGRPVKVLPVHEAVLMGKLDEDRLWTAAQWIEVLGEAFKLQITPQTVRQHLSALGYSWRRARYAPGKPLDPQVEQQHRASLDTLKRGHWTAN</sequence>
<evidence type="ECO:0000259" key="2">
    <source>
        <dbReference type="Pfam" id="PF13592"/>
    </source>
</evidence>
<accession>A0A553UES2</accession>
<feature type="compositionally biased region" description="Basic and acidic residues" evidence="1">
    <location>
        <begin position="156"/>
        <end position="166"/>
    </location>
</feature>
<keyword evidence="4" id="KW-1185">Reference proteome</keyword>
<dbReference type="Pfam" id="PF13384">
    <property type="entry name" value="HTH_23"/>
    <property type="match status" value="1"/>
</dbReference>
<proteinExistence type="predicted"/>
<gene>
    <name evidence="3" type="ORF">FNU79_18785</name>
</gene>
<organism evidence="3 4">
    <name type="scientific">Deinococcus detaillensis</name>
    <dbReference type="NCBI Taxonomy" id="2592048"/>
    <lineage>
        <taxon>Bacteria</taxon>
        <taxon>Thermotogati</taxon>
        <taxon>Deinococcota</taxon>
        <taxon>Deinococci</taxon>
        <taxon>Deinococcales</taxon>
        <taxon>Deinococcaceae</taxon>
        <taxon>Deinococcus</taxon>
    </lineage>
</organism>
<dbReference type="Proteomes" id="UP000316092">
    <property type="component" value="Unassembled WGS sequence"/>
</dbReference>
<dbReference type="EMBL" id="VKDB01000068">
    <property type="protein sequence ID" value="TSA78698.1"/>
    <property type="molecule type" value="Genomic_DNA"/>
</dbReference>
<reference evidence="3 4" key="1">
    <citation type="submission" date="2019-07" db="EMBL/GenBank/DDBJ databases">
        <title>Deinococcus detaillus sp. nov., isolated from humus soil in Antarctica.</title>
        <authorList>
            <person name="Zhang K."/>
        </authorList>
    </citation>
    <scope>NUCLEOTIDE SEQUENCE [LARGE SCALE GENOMIC DNA]</scope>
    <source>
        <strain evidence="3 4">H1</strain>
    </source>
</reference>
<dbReference type="SUPFAM" id="SSF46689">
    <property type="entry name" value="Homeodomain-like"/>
    <property type="match status" value="1"/>
</dbReference>
<comment type="caution">
    <text evidence="3">The sequence shown here is derived from an EMBL/GenBank/DDBJ whole genome shotgun (WGS) entry which is preliminary data.</text>
</comment>
<evidence type="ECO:0000313" key="4">
    <source>
        <dbReference type="Proteomes" id="UP000316092"/>
    </source>
</evidence>
<dbReference type="InterPro" id="IPR025959">
    <property type="entry name" value="Winged_HTH_dom"/>
</dbReference>
<dbReference type="AlphaFoldDB" id="A0A553UES2"/>
<name>A0A553UES2_9DEIO</name>
<evidence type="ECO:0000256" key="1">
    <source>
        <dbReference type="SAM" id="MobiDB-lite"/>
    </source>
</evidence>
<dbReference type="OrthoDB" id="65256at2"/>
<dbReference type="Pfam" id="PF13592">
    <property type="entry name" value="HTH_33"/>
    <property type="match status" value="1"/>
</dbReference>
<evidence type="ECO:0000313" key="3">
    <source>
        <dbReference type="EMBL" id="TSA78698.1"/>
    </source>
</evidence>